<dbReference type="EMBL" id="MLJW01001032">
    <property type="protein sequence ID" value="OIQ80643.1"/>
    <property type="molecule type" value="Genomic_DNA"/>
</dbReference>
<dbReference type="InterPro" id="IPR013766">
    <property type="entry name" value="Thioredoxin_domain"/>
</dbReference>
<comment type="caution">
    <text evidence="6">The sequence shown here is derived from an EMBL/GenBank/DDBJ whole genome shotgun (WGS) entry which is preliminary data.</text>
</comment>
<evidence type="ECO:0000313" key="6">
    <source>
        <dbReference type="EMBL" id="OIQ80643.1"/>
    </source>
</evidence>
<dbReference type="PANTHER" id="PTHR42852:SF6">
    <property type="entry name" value="THIOL:DISULFIDE INTERCHANGE PROTEIN DSBE"/>
    <property type="match status" value="1"/>
</dbReference>
<dbReference type="InterPro" id="IPR017937">
    <property type="entry name" value="Thioredoxin_CS"/>
</dbReference>
<dbReference type="PROSITE" id="PS51352">
    <property type="entry name" value="THIOREDOXIN_2"/>
    <property type="match status" value="1"/>
</dbReference>
<evidence type="ECO:0000259" key="5">
    <source>
        <dbReference type="PROSITE" id="PS51352"/>
    </source>
</evidence>
<evidence type="ECO:0000256" key="2">
    <source>
        <dbReference type="ARBA" id="ARBA00022748"/>
    </source>
</evidence>
<dbReference type="AlphaFoldDB" id="A0A1J5QT35"/>
<dbReference type="SUPFAM" id="SSF52833">
    <property type="entry name" value="Thioredoxin-like"/>
    <property type="match status" value="1"/>
</dbReference>
<keyword evidence="4" id="KW-0676">Redox-active center</keyword>
<dbReference type="InterPro" id="IPR036249">
    <property type="entry name" value="Thioredoxin-like_sf"/>
</dbReference>
<dbReference type="PANTHER" id="PTHR42852">
    <property type="entry name" value="THIOL:DISULFIDE INTERCHANGE PROTEIN DSBE"/>
    <property type="match status" value="1"/>
</dbReference>
<evidence type="ECO:0000256" key="3">
    <source>
        <dbReference type="ARBA" id="ARBA00023157"/>
    </source>
</evidence>
<dbReference type="InterPro" id="IPR013740">
    <property type="entry name" value="Redoxin"/>
</dbReference>
<dbReference type="PROSITE" id="PS00194">
    <property type="entry name" value="THIOREDOXIN_1"/>
    <property type="match status" value="1"/>
</dbReference>
<evidence type="ECO:0000256" key="1">
    <source>
        <dbReference type="ARBA" id="ARBA00004196"/>
    </source>
</evidence>
<dbReference type="GO" id="GO:0016491">
    <property type="term" value="F:oxidoreductase activity"/>
    <property type="evidence" value="ECO:0007669"/>
    <property type="project" value="InterPro"/>
</dbReference>
<dbReference type="GO" id="GO:0030313">
    <property type="term" value="C:cell envelope"/>
    <property type="evidence" value="ECO:0007669"/>
    <property type="project" value="UniProtKB-SubCell"/>
</dbReference>
<organism evidence="6">
    <name type="scientific">mine drainage metagenome</name>
    <dbReference type="NCBI Taxonomy" id="410659"/>
    <lineage>
        <taxon>unclassified sequences</taxon>
        <taxon>metagenomes</taxon>
        <taxon>ecological metagenomes</taxon>
    </lineage>
</organism>
<comment type="subcellular location">
    <subcellularLocation>
        <location evidence="1">Cell envelope</location>
    </subcellularLocation>
</comment>
<keyword evidence="3" id="KW-1015">Disulfide bond</keyword>
<protein>
    <submittedName>
        <fullName evidence="6">Thiol:disulfide interchange protein TlpA</fullName>
    </submittedName>
</protein>
<accession>A0A1J5QT35</accession>
<dbReference type="GO" id="GO:0017004">
    <property type="term" value="P:cytochrome complex assembly"/>
    <property type="evidence" value="ECO:0007669"/>
    <property type="project" value="UniProtKB-KW"/>
</dbReference>
<gene>
    <name evidence="6" type="primary">tlpA_3</name>
    <name evidence="6" type="ORF">GALL_375940</name>
</gene>
<reference evidence="6" key="1">
    <citation type="submission" date="2016-10" db="EMBL/GenBank/DDBJ databases">
        <title>Sequence of Gallionella enrichment culture.</title>
        <authorList>
            <person name="Poehlein A."/>
            <person name="Muehling M."/>
            <person name="Daniel R."/>
        </authorList>
    </citation>
    <scope>NUCLEOTIDE SEQUENCE</scope>
</reference>
<sequence length="177" mass="19489">MSTSPATVSRRALLLAALAALPAHAAGFRFAPYPTRRPLPDLSFLDGDGRPMKLDAFRGKVVLLNVWATWCPPCVAEMPTLNKLQQLLGGKDFAVVPLSVDKGGVFTVKSFYQENFIDHLPVYVDPTTHALDALHVLGTPTTILVDRDGREIARTLGPEDWDKPEIIAELRRYIAAR</sequence>
<feature type="domain" description="Thioredoxin" evidence="5">
    <location>
        <begin position="33"/>
        <end position="177"/>
    </location>
</feature>
<name>A0A1J5QT35_9ZZZZ</name>
<dbReference type="InterPro" id="IPR050553">
    <property type="entry name" value="Thioredoxin_ResA/DsbE_sf"/>
</dbReference>
<proteinExistence type="predicted"/>
<dbReference type="Gene3D" id="3.40.30.10">
    <property type="entry name" value="Glutaredoxin"/>
    <property type="match status" value="1"/>
</dbReference>
<dbReference type="Pfam" id="PF08534">
    <property type="entry name" value="Redoxin"/>
    <property type="match status" value="1"/>
</dbReference>
<dbReference type="CDD" id="cd02966">
    <property type="entry name" value="TlpA_like_family"/>
    <property type="match status" value="1"/>
</dbReference>
<keyword evidence="2" id="KW-0201">Cytochrome c-type biogenesis</keyword>
<evidence type="ECO:0000256" key="4">
    <source>
        <dbReference type="ARBA" id="ARBA00023284"/>
    </source>
</evidence>